<reference evidence="20" key="1">
    <citation type="journal article" date="2019" name="Nat. Commun.">
        <title>The genome of broomcorn millet.</title>
        <authorList>
            <person name="Zou C."/>
            <person name="Miki D."/>
            <person name="Li D."/>
            <person name="Tang Q."/>
            <person name="Xiao L."/>
            <person name="Rajput S."/>
            <person name="Deng P."/>
            <person name="Jia W."/>
            <person name="Huang R."/>
            <person name="Zhang M."/>
            <person name="Sun Y."/>
            <person name="Hu J."/>
            <person name="Fu X."/>
            <person name="Schnable P.S."/>
            <person name="Li F."/>
            <person name="Zhang H."/>
            <person name="Feng B."/>
            <person name="Zhu X."/>
            <person name="Liu R."/>
            <person name="Schnable J.C."/>
            <person name="Zhu J.-K."/>
            <person name="Zhang H."/>
        </authorList>
    </citation>
    <scope>NUCLEOTIDE SEQUENCE [LARGE SCALE GENOMIC DNA]</scope>
</reference>
<evidence type="ECO:0000256" key="14">
    <source>
        <dbReference type="ARBA" id="ARBA00023136"/>
    </source>
</evidence>
<dbReference type="InterPro" id="IPR011006">
    <property type="entry name" value="CheY-like_superfamily"/>
</dbReference>
<dbReference type="SUPFAM" id="SSF47384">
    <property type="entry name" value="Homodimeric domain of signal transducing histidine kinase"/>
    <property type="match status" value="1"/>
</dbReference>
<dbReference type="Gene3D" id="3.30.565.10">
    <property type="entry name" value="Histidine kinase-like ATPase, C-terminal domain"/>
    <property type="match status" value="1"/>
</dbReference>
<comment type="function">
    <text evidence="2">Cytokinin receptor related to bacterial two-component regulators. Functions as a histidine kinase and transmits the stress signal to a downstream MAPK cascade.</text>
</comment>
<keyword evidence="10" id="KW-0418">Kinase</keyword>
<keyword evidence="6" id="KW-1003">Cell membrane</keyword>
<accession>A0A3L6RYJ3</accession>
<dbReference type="PRINTS" id="PR00344">
    <property type="entry name" value="BCTRLSENSOR"/>
</dbReference>
<comment type="catalytic activity">
    <reaction evidence="1">
        <text>ATP + protein L-histidine = ADP + protein N-phospho-L-histidine.</text>
        <dbReference type="EC" id="2.7.13.3"/>
    </reaction>
</comment>
<dbReference type="InterPro" id="IPR036097">
    <property type="entry name" value="HisK_dim/P_sf"/>
</dbReference>
<keyword evidence="20" id="KW-1185">Reference proteome</keyword>
<keyword evidence="12" id="KW-1133">Transmembrane helix</keyword>
<dbReference type="InterPro" id="IPR036890">
    <property type="entry name" value="HATPase_C_sf"/>
</dbReference>
<dbReference type="SUPFAM" id="SSF55874">
    <property type="entry name" value="ATPase domain of HSP90 chaperone/DNA topoisomerase II/histidine kinase"/>
    <property type="match status" value="1"/>
</dbReference>
<protein>
    <recommendedName>
        <fullName evidence="15">Probable histidine kinase 2</fullName>
        <ecNumber evidence="5">2.7.13.3</ecNumber>
    </recommendedName>
</protein>
<dbReference type="Pfam" id="PF00072">
    <property type="entry name" value="Response_reg"/>
    <property type="match status" value="1"/>
</dbReference>
<evidence type="ECO:0000256" key="3">
    <source>
        <dbReference type="ARBA" id="ARBA00004651"/>
    </source>
</evidence>
<evidence type="ECO:0000256" key="15">
    <source>
        <dbReference type="ARBA" id="ARBA00072894"/>
    </source>
</evidence>
<evidence type="ECO:0000256" key="12">
    <source>
        <dbReference type="ARBA" id="ARBA00022989"/>
    </source>
</evidence>
<evidence type="ECO:0000256" key="9">
    <source>
        <dbReference type="ARBA" id="ARBA00022692"/>
    </source>
</evidence>
<dbReference type="Pfam" id="PF00512">
    <property type="entry name" value="HisKA"/>
    <property type="match status" value="1"/>
</dbReference>
<dbReference type="FunFam" id="3.40.50.2300:FF:000367">
    <property type="entry name" value="Histidine kinase 1"/>
    <property type="match status" value="1"/>
</dbReference>
<keyword evidence="14" id="KW-0472">Membrane</keyword>
<feature type="domain" description="Histidine kinase" evidence="17">
    <location>
        <begin position="396"/>
        <end position="663"/>
    </location>
</feature>
<sequence>MATVGKAIVAGVALITLMVFYVSTWDVTHAVNKTEAGAMGVAFRHIAGGMEPVMEANRAAVAIAGAAQEDPTTGNGSASASISQVIRTKMFMAFAMQPQLAQVSYAGADGGAFAYYRDEGGRVRALFTDSQNRWKWNTQPVDPATGGLVGTAAAAAAATTGGLYLPKAAWSLLASKNVSRASLGAGWARPGVRMLFFSAPVGDVGVVSAAVVVDDLLAAAASRVAHLDDYLDVYYAVTDTRSAPATSAYKPLLLGHRPGRSGEDEEGRMRTFSKARCAAAAIDAPRLGQLLAAGHGLYHKYRVACANFDVFGVQLAFRLVLLSRPEGDMLRALSIPVVVFAGAALVVAAASCVLAVRALRRTAAREAALNADLVRQKEALRQAERKSMNKSNAFASASHDIRSALSAIAGLVEMTRPEAQALPGVMENLDQMAVCTNKLFDILNSILDTSKVESGKMQLQEAEFSMADVLQESVDMANVTGIRQGLEVVWDPCDLSVLRCAAVTGDCKRLKQILDNLLGNALKFTDEGHVVLRAWANRPIAGNSVSAPSRFKWPMRRRGGGSGSFGCLFRAREDPDDQDHVQNDPNLVEFYFEVADTGIGIPKEKRLSVFENYVQVNDGQGGTGLGLGIVQSFVRLMGGEISIKDKEPGERGTCFAFNVLLKMSERQEPQDIEEGTSAPSDPLNYSNFRASVFQEDRSFKGVHCVLYVHGGATRRILQTWMESIGVKVWPVLHAEFIASTLVEALHNGATPTARASPSPTADEGDDRCFSSKEMVSQVLPALRNSTGPRRGGLGGHPSAILVVIDVSCGRSKEICLEMDKLVRIKHQAPCKTVLLDDIRTPSDDLRRFRELSCDLVLRKPVHGSRLFTLLMTLRDLQVSDAQAQSSQVGPEIAGTSHQQQDLPEVVVHCAQEAVAPSAESETASLAQEQKHENDKPMAGMQVLLAEDTLVLQAIQKKMLSQLGATVRVAQDGAVAVNLFKEALEQASVPEEGAVTLPYHVIFMDCQMPNIDGYEATKLIREEEQRYGIHTPIIALTAHNMEEDLQKAIDAGMDLHLTKPIERKRIVEAVCRVCKREN</sequence>
<evidence type="ECO:0000313" key="20">
    <source>
        <dbReference type="Proteomes" id="UP000275267"/>
    </source>
</evidence>
<dbReference type="GO" id="GO:0000155">
    <property type="term" value="F:phosphorelay sensor kinase activity"/>
    <property type="evidence" value="ECO:0007669"/>
    <property type="project" value="InterPro"/>
</dbReference>
<organism evidence="19 20">
    <name type="scientific">Panicum miliaceum</name>
    <name type="common">Proso millet</name>
    <name type="synonym">Broomcorn millet</name>
    <dbReference type="NCBI Taxonomy" id="4540"/>
    <lineage>
        <taxon>Eukaryota</taxon>
        <taxon>Viridiplantae</taxon>
        <taxon>Streptophyta</taxon>
        <taxon>Embryophyta</taxon>
        <taxon>Tracheophyta</taxon>
        <taxon>Spermatophyta</taxon>
        <taxon>Magnoliopsida</taxon>
        <taxon>Liliopsida</taxon>
        <taxon>Poales</taxon>
        <taxon>Poaceae</taxon>
        <taxon>PACMAD clade</taxon>
        <taxon>Panicoideae</taxon>
        <taxon>Panicodae</taxon>
        <taxon>Paniceae</taxon>
        <taxon>Panicinae</taxon>
        <taxon>Panicum</taxon>
        <taxon>Panicum sect. Panicum</taxon>
    </lineage>
</organism>
<evidence type="ECO:0000256" key="1">
    <source>
        <dbReference type="ARBA" id="ARBA00000085"/>
    </source>
</evidence>
<evidence type="ECO:0000256" key="7">
    <source>
        <dbReference type="ARBA" id="ARBA00022553"/>
    </source>
</evidence>
<evidence type="ECO:0000256" key="2">
    <source>
        <dbReference type="ARBA" id="ARBA00002427"/>
    </source>
</evidence>
<dbReference type="OrthoDB" id="60033at2759"/>
<dbReference type="InterPro" id="IPR003661">
    <property type="entry name" value="HisK_dim/P_dom"/>
</dbReference>
<dbReference type="GO" id="GO:0005886">
    <property type="term" value="C:plasma membrane"/>
    <property type="evidence" value="ECO:0007669"/>
    <property type="project" value="UniProtKB-SubCell"/>
</dbReference>
<dbReference type="Proteomes" id="UP000275267">
    <property type="component" value="Unassembled WGS sequence"/>
</dbReference>
<dbReference type="EC" id="2.7.13.3" evidence="5"/>
<comment type="subcellular location">
    <subcellularLocation>
        <location evidence="3">Cell membrane</location>
        <topology evidence="3">Multi-pass membrane protein</topology>
    </subcellularLocation>
</comment>
<dbReference type="CDD" id="cd17546">
    <property type="entry name" value="REC_hyHK_CKI1_RcsC-like"/>
    <property type="match status" value="1"/>
</dbReference>
<evidence type="ECO:0000256" key="5">
    <source>
        <dbReference type="ARBA" id="ARBA00012438"/>
    </source>
</evidence>
<keyword evidence="8" id="KW-0808">Transferase</keyword>
<feature type="domain" description="Response regulatory" evidence="18">
    <location>
        <begin position="941"/>
        <end position="1073"/>
    </location>
</feature>
<dbReference type="CDD" id="cd00082">
    <property type="entry name" value="HisKA"/>
    <property type="match status" value="1"/>
</dbReference>
<keyword evidence="13" id="KW-0902">Two-component regulatory system</keyword>
<dbReference type="InterPro" id="IPR003594">
    <property type="entry name" value="HATPase_dom"/>
</dbReference>
<dbReference type="PANTHER" id="PTHR43719:SF75">
    <property type="entry name" value="HISTIDINE KINASE CKI1"/>
    <property type="match status" value="1"/>
</dbReference>
<evidence type="ECO:0000256" key="4">
    <source>
        <dbReference type="ARBA" id="ARBA00011738"/>
    </source>
</evidence>
<evidence type="ECO:0000259" key="17">
    <source>
        <dbReference type="PROSITE" id="PS50109"/>
    </source>
</evidence>
<evidence type="ECO:0000256" key="11">
    <source>
        <dbReference type="ARBA" id="ARBA00022864"/>
    </source>
</evidence>
<gene>
    <name evidence="19" type="ORF">C2845_PM09G04730</name>
</gene>
<dbReference type="SMART" id="SM00387">
    <property type="entry name" value="HATPase_c"/>
    <property type="match status" value="1"/>
</dbReference>
<keyword evidence="9" id="KW-0812">Transmembrane</keyword>
<dbReference type="InterPro" id="IPR005467">
    <property type="entry name" value="His_kinase_dom"/>
</dbReference>
<dbReference type="EMBL" id="PQIB02000006">
    <property type="protein sequence ID" value="RLN11810.1"/>
    <property type="molecule type" value="Genomic_DNA"/>
</dbReference>
<comment type="subunit">
    <text evidence="4">Homodimer.</text>
</comment>
<comment type="caution">
    <text evidence="19">The sequence shown here is derived from an EMBL/GenBank/DDBJ whole genome shotgun (WGS) entry which is preliminary data.</text>
</comment>
<feature type="modified residue" description="4-aspartylphosphate" evidence="16">
    <location>
        <position position="1004"/>
    </location>
</feature>
<evidence type="ECO:0000256" key="16">
    <source>
        <dbReference type="PROSITE-ProRule" id="PRU00169"/>
    </source>
</evidence>
<evidence type="ECO:0000256" key="10">
    <source>
        <dbReference type="ARBA" id="ARBA00022777"/>
    </source>
</evidence>
<dbReference type="Gene3D" id="3.40.50.2300">
    <property type="match status" value="1"/>
</dbReference>
<dbReference type="InterPro" id="IPR001789">
    <property type="entry name" value="Sig_transdc_resp-reg_receiver"/>
</dbReference>
<dbReference type="AlphaFoldDB" id="A0A3L6RYJ3"/>
<dbReference type="SMART" id="SM00388">
    <property type="entry name" value="HisKA"/>
    <property type="match status" value="1"/>
</dbReference>
<dbReference type="Pfam" id="PF02518">
    <property type="entry name" value="HATPase_c"/>
    <property type="match status" value="1"/>
</dbReference>
<keyword evidence="7 16" id="KW-0597">Phosphoprotein</keyword>
<dbReference type="PANTHER" id="PTHR43719">
    <property type="entry name" value="TWO-COMPONENT HISTIDINE KINASE"/>
    <property type="match status" value="1"/>
</dbReference>
<dbReference type="GO" id="GO:0009736">
    <property type="term" value="P:cytokinin-activated signaling pathway"/>
    <property type="evidence" value="ECO:0007669"/>
    <property type="project" value="UniProtKB-KW"/>
</dbReference>
<dbReference type="SUPFAM" id="SSF52172">
    <property type="entry name" value="CheY-like"/>
    <property type="match status" value="1"/>
</dbReference>
<dbReference type="PROSITE" id="PS50110">
    <property type="entry name" value="RESPONSE_REGULATORY"/>
    <property type="match status" value="1"/>
</dbReference>
<dbReference type="PROSITE" id="PS50109">
    <property type="entry name" value="HIS_KIN"/>
    <property type="match status" value="1"/>
</dbReference>
<dbReference type="InterPro" id="IPR050956">
    <property type="entry name" value="2C_system_His_kinase"/>
</dbReference>
<evidence type="ECO:0000313" key="19">
    <source>
        <dbReference type="EMBL" id="RLN11810.1"/>
    </source>
</evidence>
<dbReference type="InterPro" id="IPR004358">
    <property type="entry name" value="Sig_transdc_His_kin-like_C"/>
</dbReference>
<evidence type="ECO:0000256" key="8">
    <source>
        <dbReference type="ARBA" id="ARBA00022679"/>
    </source>
</evidence>
<proteinExistence type="predicted"/>
<evidence type="ECO:0000256" key="6">
    <source>
        <dbReference type="ARBA" id="ARBA00022475"/>
    </source>
</evidence>
<dbReference type="Gene3D" id="1.10.287.130">
    <property type="match status" value="1"/>
</dbReference>
<dbReference type="SMART" id="SM00448">
    <property type="entry name" value="REC"/>
    <property type="match status" value="1"/>
</dbReference>
<name>A0A3L6RYJ3_PANMI</name>
<evidence type="ECO:0000256" key="13">
    <source>
        <dbReference type="ARBA" id="ARBA00023012"/>
    </source>
</evidence>
<evidence type="ECO:0000259" key="18">
    <source>
        <dbReference type="PROSITE" id="PS50110"/>
    </source>
</evidence>
<dbReference type="STRING" id="4540.A0A3L6RYJ3"/>
<keyword evidence="11" id="KW-0932">Cytokinin signaling pathway</keyword>